<feature type="transmembrane region" description="Helical" evidence="1">
    <location>
        <begin position="56"/>
        <end position="79"/>
    </location>
</feature>
<evidence type="ECO:0000313" key="2">
    <source>
        <dbReference type="EMBL" id="AMP12847.1"/>
    </source>
</evidence>
<protein>
    <recommendedName>
        <fullName evidence="4">Transmembrane protein</fullName>
    </recommendedName>
</protein>
<keyword evidence="1" id="KW-0812">Transmembrane</keyword>
<feature type="transmembrane region" description="Helical" evidence="1">
    <location>
        <begin position="12"/>
        <end position="35"/>
    </location>
</feature>
<gene>
    <name evidence="2" type="ORF">CPter291_0561</name>
</gene>
<reference evidence="2 3" key="1">
    <citation type="submission" date="2015-11" db="EMBL/GenBank/DDBJ databases">
        <title>Exploring the genomic traits of fungus-feeding bacterial genus Collimonas.</title>
        <authorList>
            <person name="Song C."/>
            <person name="Schmidt R."/>
            <person name="de Jager V."/>
            <person name="Krzyzanowska D."/>
            <person name="Jongedijk E."/>
            <person name="Cankar K."/>
            <person name="Beekwilder J."/>
            <person name="van Veen A."/>
            <person name="de Boer W."/>
            <person name="van Veen J.A."/>
            <person name="Garbeva P."/>
        </authorList>
    </citation>
    <scope>NUCLEOTIDE SEQUENCE [LARGE SCALE GENOMIC DNA]</scope>
    <source>
        <strain evidence="2 3">Ter291</strain>
    </source>
</reference>
<accession>A0ABN4MBE6</accession>
<evidence type="ECO:0008006" key="4">
    <source>
        <dbReference type="Google" id="ProtNLM"/>
    </source>
</evidence>
<evidence type="ECO:0000256" key="1">
    <source>
        <dbReference type="SAM" id="Phobius"/>
    </source>
</evidence>
<evidence type="ECO:0000313" key="3">
    <source>
        <dbReference type="Proteomes" id="UP000074914"/>
    </source>
</evidence>
<dbReference type="RefSeq" id="WP_062111819.1">
    <property type="nucleotide sequence ID" value="NZ_CP013236.1"/>
</dbReference>
<name>A0ABN4MBE6_9BURK</name>
<keyword evidence="3" id="KW-1185">Reference proteome</keyword>
<organism evidence="2 3">
    <name type="scientific">Collimonas pratensis</name>
    <dbReference type="NCBI Taxonomy" id="279113"/>
    <lineage>
        <taxon>Bacteria</taxon>
        <taxon>Pseudomonadati</taxon>
        <taxon>Pseudomonadota</taxon>
        <taxon>Betaproteobacteria</taxon>
        <taxon>Burkholderiales</taxon>
        <taxon>Oxalobacteraceae</taxon>
        <taxon>Collimonas</taxon>
    </lineage>
</organism>
<sequence>MKLTAPFTSSNAVIRGVTWLVVFLLLTFFWILLLPQIPLDNMFHRFGNIGMTGSQSVLVITLLPSLMLTLLGWIGLSIFNPPAAPATTPANAAPVQTSQVAVISPAKALRIAAWGVVTPLGDAGATIARSQARDKIFRPDKSIRSTEGHPVHAAAVEEIPLALLNYPDDTRTRSMRISAMLVSVLNTLHNQREELARSGAAPATVYWLVPATMPLDNEARLCFSIAWAHSSWGNIDYSLHLLSAATESAYSVVNNLRELADQSTMPYVLLLAADSLLDPDELVSSLNQGKVFSSKLPDGFIPAEGAAGLILMAPAFAASAHFTGLCTLSPAHREQRTSDRGAKGKVDSSTLIACITGAMTVAGTSADEIGVLIGDTDHRFPRSAEVTQAMEQTLPALDPLSDRINPMAFAGYFGAASDLIHMALAAEAVAATEQAALVVSVAGARQTTAMMILPYQS</sequence>
<dbReference type="EMBL" id="CP013236">
    <property type="protein sequence ID" value="AMP12847.1"/>
    <property type="molecule type" value="Genomic_DNA"/>
</dbReference>
<keyword evidence="1" id="KW-1133">Transmembrane helix</keyword>
<keyword evidence="1" id="KW-0472">Membrane</keyword>
<dbReference type="Proteomes" id="UP000074914">
    <property type="component" value="Chromosome"/>
</dbReference>
<proteinExistence type="predicted"/>